<dbReference type="Pfam" id="PF20516">
    <property type="entry name" value="PDDEXK_12"/>
    <property type="match status" value="1"/>
</dbReference>
<reference evidence="3" key="1">
    <citation type="submission" date="2020-03" db="EMBL/GenBank/DDBJ databases">
        <title>Draft Genome Sequence of Cylindrodendrum hubeiense.</title>
        <authorList>
            <person name="Buettner E."/>
            <person name="Kellner H."/>
        </authorList>
    </citation>
    <scope>NUCLEOTIDE SEQUENCE</scope>
    <source>
        <strain evidence="3">IHI 201604</strain>
    </source>
</reference>
<dbReference type="InterPro" id="IPR046797">
    <property type="entry name" value="PDDEXK_12"/>
</dbReference>
<comment type="caution">
    <text evidence="3">The sequence shown here is derived from an EMBL/GenBank/DDBJ whole genome shotgun (WGS) entry which is preliminary data.</text>
</comment>
<dbReference type="AlphaFoldDB" id="A0A9P5LLD8"/>
<protein>
    <recommendedName>
        <fullName evidence="2">PD-(D/E)XK nuclease-like domain-containing protein</fullName>
    </recommendedName>
</protein>
<feature type="compositionally biased region" description="Basic residues" evidence="1">
    <location>
        <begin position="37"/>
        <end position="49"/>
    </location>
</feature>
<gene>
    <name evidence="3" type="ORF">G7Z17_g164</name>
</gene>
<evidence type="ECO:0000259" key="2">
    <source>
        <dbReference type="Pfam" id="PF20516"/>
    </source>
</evidence>
<evidence type="ECO:0000313" key="3">
    <source>
        <dbReference type="EMBL" id="KAF7558151.1"/>
    </source>
</evidence>
<keyword evidence="4" id="KW-1185">Reference proteome</keyword>
<evidence type="ECO:0000313" key="4">
    <source>
        <dbReference type="Proteomes" id="UP000722485"/>
    </source>
</evidence>
<organism evidence="3 4">
    <name type="scientific">Cylindrodendrum hubeiense</name>
    <dbReference type="NCBI Taxonomy" id="595255"/>
    <lineage>
        <taxon>Eukaryota</taxon>
        <taxon>Fungi</taxon>
        <taxon>Dikarya</taxon>
        <taxon>Ascomycota</taxon>
        <taxon>Pezizomycotina</taxon>
        <taxon>Sordariomycetes</taxon>
        <taxon>Hypocreomycetidae</taxon>
        <taxon>Hypocreales</taxon>
        <taxon>Nectriaceae</taxon>
        <taxon>Cylindrodendrum</taxon>
    </lineage>
</organism>
<dbReference type="Proteomes" id="UP000722485">
    <property type="component" value="Unassembled WGS sequence"/>
</dbReference>
<dbReference type="EMBL" id="JAANBB010000001">
    <property type="protein sequence ID" value="KAF7558151.1"/>
    <property type="molecule type" value="Genomic_DNA"/>
</dbReference>
<proteinExistence type="predicted"/>
<name>A0A9P5LLD8_9HYPO</name>
<evidence type="ECO:0000256" key="1">
    <source>
        <dbReference type="SAM" id="MobiDB-lite"/>
    </source>
</evidence>
<feature type="domain" description="PD-(D/E)XK nuclease-like" evidence="2">
    <location>
        <begin position="178"/>
        <end position="436"/>
    </location>
</feature>
<sequence length="454" mass="50511">MLDFQRISCWIDTLPDALPDTLPDTLPDLRPHDAHPPRAHTKFSTKRKAVQQEPSPPVSLEDPAEMEEHTPKRRRTGDPNRTPRPTNRGAMSSAASSTASSLAPSEGSEAPSRSSSPKKQMMSLRLDDGGLECRQLNIDTAPPAAADLLVAIREIGNGLEIIPHKDKTTILQSPHVRDQNMRIWRYAFKEPDAVDALPGYTPATDEVALVCDLARQCHDKSHEEASWNVEVHHRLLQAVFRKTGSSEGELFNFTTCTTARPHSKYLPYSSPAKMVDFCLYLDSPSDSDALQALGRRTPTLTVNHTDFAPLQLSPIALSIETKRPGKELDAAQLQMGIWHAAQWKFLRSVVGLTGQPLSATEELSRRQLADQALAELGFIPGIIVQGHRWLFVFSTLEDKKTVLWTERQFGTTQSILDTYQIIAGLRELAGWVRDVYLPWFRSKVLAGFTAENGT</sequence>
<accession>A0A9P5LLD8</accession>
<feature type="compositionally biased region" description="Low complexity" evidence="1">
    <location>
        <begin position="14"/>
        <end position="26"/>
    </location>
</feature>
<feature type="compositionally biased region" description="Low complexity" evidence="1">
    <location>
        <begin position="90"/>
        <end position="117"/>
    </location>
</feature>
<feature type="compositionally biased region" description="Basic and acidic residues" evidence="1">
    <location>
        <begin position="27"/>
        <end position="36"/>
    </location>
</feature>
<dbReference type="OrthoDB" id="4161186at2759"/>
<feature type="region of interest" description="Disordered" evidence="1">
    <location>
        <begin position="14"/>
        <end position="121"/>
    </location>
</feature>